<gene>
    <name evidence="2" type="ORF">C3747_102g61</name>
</gene>
<dbReference type="VEuPathDB" id="TriTrypDB:TcCLB.503663.20"/>
<dbReference type="VEuPathDB" id="TriTrypDB:TcG_07112"/>
<comment type="caution">
    <text evidence="2">The sequence shown here is derived from an EMBL/GenBank/DDBJ whole genome shotgun (WGS) entry which is preliminary data.</text>
</comment>
<dbReference type="VEuPathDB" id="TriTrypDB:C3747_102g61"/>
<dbReference type="VEuPathDB" id="TriTrypDB:ECC02_005139"/>
<dbReference type="VEuPathDB" id="TriTrypDB:Tc_MARK_7277"/>
<dbReference type="VEuPathDB" id="TriTrypDB:TcCLB.509819.20"/>
<feature type="compositionally biased region" description="Polar residues" evidence="1">
    <location>
        <begin position="137"/>
        <end position="149"/>
    </location>
</feature>
<evidence type="ECO:0000313" key="3">
    <source>
        <dbReference type="Proteomes" id="UP000246078"/>
    </source>
</evidence>
<evidence type="ECO:0000256" key="1">
    <source>
        <dbReference type="SAM" id="MobiDB-lite"/>
    </source>
</evidence>
<dbReference type="VEuPathDB" id="TriTrypDB:TCDM_08147"/>
<name>A0A2V2WID4_TRYCR</name>
<evidence type="ECO:0000313" key="2">
    <source>
        <dbReference type="EMBL" id="PWV07389.1"/>
    </source>
</evidence>
<sequence length="158" mass="16962">MLPAATREGPVRWNTLLHDLLHDVGLAPTPAVVTSLNALTSYAASPLTLYSDPVTGSRAVKLHSSLLLSLHMTTSSWPTELVEKLALPSVHIGDRNVSVSGPAMEMFVLFYNAAVTNCNAGIAFMERVHAHYARSLTPSSCPSVPSTGTPEPRLRVFN</sequence>
<dbReference type="VEuPathDB" id="TriTrypDB:TCSYLVIO_008389"/>
<dbReference type="VEuPathDB" id="TriTrypDB:TcBrA4_0026280"/>
<dbReference type="VEuPathDB" id="TriTrypDB:C4B63_93g86"/>
<protein>
    <submittedName>
        <fullName evidence="2">Uncharacterized protein</fullName>
    </submittedName>
</protein>
<organism evidence="2 3">
    <name type="scientific">Trypanosoma cruzi</name>
    <dbReference type="NCBI Taxonomy" id="5693"/>
    <lineage>
        <taxon>Eukaryota</taxon>
        <taxon>Discoba</taxon>
        <taxon>Euglenozoa</taxon>
        <taxon>Kinetoplastea</taxon>
        <taxon>Metakinetoplastina</taxon>
        <taxon>Trypanosomatida</taxon>
        <taxon>Trypanosomatidae</taxon>
        <taxon>Trypanosoma</taxon>
        <taxon>Schizotrypanum</taxon>
    </lineage>
</organism>
<dbReference type="EMBL" id="PRFC01000102">
    <property type="protein sequence ID" value="PWV07389.1"/>
    <property type="molecule type" value="Genomic_DNA"/>
</dbReference>
<proteinExistence type="predicted"/>
<accession>A0A2V2WID4</accession>
<feature type="region of interest" description="Disordered" evidence="1">
    <location>
        <begin position="137"/>
        <end position="158"/>
    </location>
</feature>
<dbReference type="AlphaFoldDB" id="A0A2V2WID4"/>
<dbReference type="Proteomes" id="UP000246078">
    <property type="component" value="Unassembled WGS sequence"/>
</dbReference>
<dbReference type="VEuPathDB" id="TriTrypDB:TcCL_NonESM07456"/>
<reference evidence="2 3" key="1">
    <citation type="journal article" date="2018" name="Microb. Genom.">
        <title>Expanding an expanded genome: long-read sequencing of Trypanosoma cruzi.</title>
        <authorList>
            <person name="Berna L."/>
            <person name="Rodriguez M."/>
            <person name="Chiribao M.L."/>
            <person name="Parodi-Talice A."/>
            <person name="Pita S."/>
            <person name="Rijo G."/>
            <person name="Alvarez-Valin F."/>
            <person name="Robello C."/>
        </authorList>
    </citation>
    <scope>NUCLEOTIDE SEQUENCE [LARGE SCALE GENOMIC DNA]</scope>
    <source>
        <strain evidence="2 3">TCC</strain>
    </source>
</reference>
<dbReference type="VEuPathDB" id="TriTrypDB:BCY84_05275"/>